<keyword evidence="6" id="KW-1185">Reference proteome</keyword>
<evidence type="ECO:0000313" key="6">
    <source>
        <dbReference type="Proteomes" id="UP000308917"/>
    </source>
</evidence>
<organism evidence="5 6">
    <name type="scientific">Lampropedia puyangensis</name>
    <dbReference type="NCBI Taxonomy" id="1330072"/>
    <lineage>
        <taxon>Bacteria</taxon>
        <taxon>Pseudomonadati</taxon>
        <taxon>Pseudomonadota</taxon>
        <taxon>Betaproteobacteria</taxon>
        <taxon>Burkholderiales</taxon>
        <taxon>Comamonadaceae</taxon>
        <taxon>Lampropedia</taxon>
    </lineage>
</organism>
<evidence type="ECO:0000256" key="3">
    <source>
        <dbReference type="PIRSR" id="PIRSR001365-1"/>
    </source>
</evidence>
<reference evidence="5 6" key="1">
    <citation type="journal article" date="2015" name="Antonie Van Leeuwenhoek">
        <title>Lampropedia puyangensis sp. nov., isolated from symptomatic bark of Populus ? euramericana canker and emended description of Lampropedia hyalina (Ehrenberg 1832) Lee et al. 2004.</title>
        <authorList>
            <person name="Li Y."/>
            <person name="Wang T."/>
            <person name="Piao C.G."/>
            <person name="Wang L.F."/>
            <person name="Tian G.Z."/>
            <person name="Zhu T.H."/>
            <person name="Guo M.W."/>
        </authorList>
    </citation>
    <scope>NUCLEOTIDE SEQUENCE [LARGE SCALE GENOMIC DNA]</scope>
    <source>
        <strain evidence="5 6">2-bin</strain>
    </source>
</reference>
<dbReference type="EMBL" id="STFG01000001">
    <property type="protein sequence ID" value="THU05056.1"/>
    <property type="molecule type" value="Genomic_DNA"/>
</dbReference>
<dbReference type="PANTHER" id="PTHR12128">
    <property type="entry name" value="DIHYDRODIPICOLINATE SYNTHASE"/>
    <property type="match status" value="1"/>
</dbReference>
<dbReference type="Gene3D" id="3.20.20.70">
    <property type="entry name" value="Aldolase class I"/>
    <property type="match status" value="1"/>
</dbReference>
<gene>
    <name evidence="5" type="ORF">E9531_00415</name>
</gene>
<feature type="active site" description="Proton donor/acceptor" evidence="3">
    <location>
        <position position="140"/>
    </location>
</feature>
<dbReference type="OrthoDB" id="9816489at2"/>
<dbReference type="InterPro" id="IPR013785">
    <property type="entry name" value="Aldolase_TIM"/>
</dbReference>
<accession>A0A4V4GSB0</accession>
<comment type="similarity">
    <text evidence="2">Belongs to the DapA family.</text>
</comment>
<keyword evidence="1 2" id="KW-0456">Lyase</keyword>
<sequence length="306" mass="33117">MTTPRIKGVLTPVVTPFHSNGAINVPLFIRQCQWLQDNHIGLAVFGTNSEANSLSPQERMEMLDALIEAGLAPARMMPGTGACDLPTAVQLTRKAVAHQCGGVLALPPFYYKGVSDDGLFRFFAELIEQVGDDALRVYLYHIPPVAQVGFSVELVERLLKAYPKNIAGMKDSTGDIAHTQTMLKHFAADGFDVFAGTETILLDTLRAGGAGCISATANVNAPAIHDLCQTWQQDDAPAKQQAMNDLRAIFQKYPMIPALKAAVAHWSGEDSWRHVRAPLVALDDAQAHALIQTLEEAGFSIEGLKS</sequence>
<dbReference type="SMART" id="SM01130">
    <property type="entry name" value="DHDPS"/>
    <property type="match status" value="1"/>
</dbReference>
<dbReference type="SUPFAM" id="SSF51569">
    <property type="entry name" value="Aldolase"/>
    <property type="match status" value="1"/>
</dbReference>
<feature type="binding site" evidence="4">
    <location>
        <position position="213"/>
    </location>
    <ligand>
        <name>pyruvate</name>
        <dbReference type="ChEBI" id="CHEBI:15361"/>
    </ligand>
</feature>
<name>A0A4V4GSB0_9BURK</name>
<feature type="active site" description="Schiff-base intermediate with substrate" evidence="3">
    <location>
        <position position="170"/>
    </location>
</feature>
<evidence type="ECO:0000256" key="1">
    <source>
        <dbReference type="ARBA" id="ARBA00023239"/>
    </source>
</evidence>
<comment type="caution">
    <text evidence="5">The sequence shown here is derived from an EMBL/GenBank/DDBJ whole genome shotgun (WGS) entry which is preliminary data.</text>
</comment>
<dbReference type="AlphaFoldDB" id="A0A4V4GSB0"/>
<evidence type="ECO:0000313" key="5">
    <source>
        <dbReference type="EMBL" id="THU05056.1"/>
    </source>
</evidence>
<proteinExistence type="inferred from homology"/>
<dbReference type="Pfam" id="PF00701">
    <property type="entry name" value="DHDPS"/>
    <property type="match status" value="1"/>
</dbReference>
<evidence type="ECO:0000256" key="4">
    <source>
        <dbReference type="PIRSR" id="PIRSR001365-2"/>
    </source>
</evidence>
<protein>
    <submittedName>
        <fullName evidence="5">Dihydrodipicolinate synthase family protein</fullName>
    </submittedName>
</protein>
<dbReference type="PIRSF" id="PIRSF001365">
    <property type="entry name" value="DHDPS"/>
    <property type="match status" value="1"/>
</dbReference>
<dbReference type="RefSeq" id="WP_136571768.1">
    <property type="nucleotide sequence ID" value="NZ_STFG01000001.1"/>
</dbReference>
<dbReference type="InterPro" id="IPR002220">
    <property type="entry name" value="DapA-like"/>
</dbReference>
<dbReference type="PANTHER" id="PTHR12128:SF67">
    <property type="entry name" value="BLR3884 PROTEIN"/>
    <property type="match status" value="1"/>
</dbReference>
<evidence type="ECO:0000256" key="2">
    <source>
        <dbReference type="PIRNR" id="PIRNR001365"/>
    </source>
</evidence>
<dbReference type="Proteomes" id="UP000308917">
    <property type="component" value="Unassembled WGS sequence"/>
</dbReference>
<dbReference type="CDD" id="cd00408">
    <property type="entry name" value="DHDPS-like"/>
    <property type="match status" value="1"/>
</dbReference>
<dbReference type="GO" id="GO:0008840">
    <property type="term" value="F:4-hydroxy-tetrahydrodipicolinate synthase activity"/>
    <property type="evidence" value="ECO:0007669"/>
    <property type="project" value="TreeGrafter"/>
</dbReference>